<dbReference type="KEGG" id="anr:Ana3638_03080"/>
<dbReference type="PANTHER" id="PTHR30399:SF1">
    <property type="entry name" value="UTP PYROPHOSPHATASE"/>
    <property type="match status" value="1"/>
</dbReference>
<dbReference type="PANTHER" id="PTHR30399">
    <property type="entry name" value="UNCHARACTERIZED PROTEIN YGJP"/>
    <property type="match status" value="1"/>
</dbReference>
<proteinExistence type="predicted"/>
<dbReference type="Gene3D" id="3.30.2010.10">
    <property type="entry name" value="Metalloproteases ('zincins'), catalytic domain"/>
    <property type="match status" value="1"/>
</dbReference>
<feature type="domain" description="YgjP-like metallopeptidase" evidence="1">
    <location>
        <begin position="22"/>
        <end position="233"/>
    </location>
</feature>
<dbReference type="InterPro" id="IPR002725">
    <property type="entry name" value="YgjP-like_metallopeptidase"/>
</dbReference>
<dbReference type="InterPro" id="IPR053136">
    <property type="entry name" value="UTP_pyrophosphatase-like"/>
</dbReference>
<organism evidence="2 3">
    <name type="scientific">Anaerocolumna sedimenticola</name>
    <dbReference type="NCBI Taxonomy" id="2696063"/>
    <lineage>
        <taxon>Bacteria</taxon>
        <taxon>Bacillati</taxon>
        <taxon>Bacillota</taxon>
        <taxon>Clostridia</taxon>
        <taxon>Lachnospirales</taxon>
        <taxon>Lachnospiraceae</taxon>
        <taxon>Anaerocolumna</taxon>
    </lineage>
</organism>
<protein>
    <submittedName>
        <fullName evidence="2">DUF45 domain-containing protein</fullName>
    </submittedName>
</protein>
<evidence type="ECO:0000313" key="3">
    <source>
        <dbReference type="Proteomes" id="UP000464314"/>
    </source>
</evidence>
<reference evidence="2 3" key="1">
    <citation type="submission" date="2020-01" db="EMBL/GenBank/DDBJ databases">
        <title>Genome analysis of Anaerocolumna sp. CBA3638.</title>
        <authorList>
            <person name="Kim J."/>
            <person name="Roh S.W."/>
        </authorList>
    </citation>
    <scope>NUCLEOTIDE SEQUENCE [LARGE SCALE GENOMIC DNA]</scope>
    <source>
        <strain evidence="2 3">CBA3638</strain>
    </source>
</reference>
<dbReference type="AlphaFoldDB" id="A0A6P1TJU2"/>
<dbReference type="CDD" id="cd07344">
    <property type="entry name" value="M48_yhfN_like"/>
    <property type="match status" value="1"/>
</dbReference>
<name>A0A6P1TJU2_9FIRM</name>
<dbReference type="Pfam" id="PF01863">
    <property type="entry name" value="YgjP-like"/>
    <property type="match status" value="1"/>
</dbReference>
<keyword evidence="3" id="KW-1185">Reference proteome</keyword>
<dbReference type="EMBL" id="CP048000">
    <property type="protein sequence ID" value="QHQ59905.1"/>
    <property type="molecule type" value="Genomic_DNA"/>
</dbReference>
<sequence length="238" mass="28393">MTETITVGNISINYEIIRKKVKNINLHVKADGRILITANNRVSKKYIEEFIIRKADWIEKARKRFENREMNYNEGFKLEDGKHIILLGEEYTISIKPSEKKAIGIEDNSIIIYTKHMEDEKKMKALWDRWYAAFIKEVFHQVVMELYPKFRVYQIDMPVIKTRKMKTRWGSCSVYGGMITLNTALIHTPLECIQYVAAHELTHFLQPNHSRKFYQMLEIIQPDYKIRKKLLENQPIYY</sequence>
<dbReference type="RefSeq" id="WP_161836741.1">
    <property type="nucleotide sequence ID" value="NZ_CP048000.1"/>
</dbReference>
<dbReference type="Proteomes" id="UP000464314">
    <property type="component" value="Chromosome"/>
</dbReference>
<evidence type="ECO:0000259" key="1">
    <source>
        <dbReference type="Pfam" id="PF01863"/>
    </source>
</evidence>
<gene>
    <name evidence="2" type="ORF">Ana3638_03080</name>
</gene>
<accession>A0A6P1TJU2</accession>
<evidence type="ECO:0000313" key="2">
    <source>
        <dbReference type="EMBL" id="QHQ59905.1"/>
    </source>
</evidence>